<dbReference type="CDD" id="cd11029">
    <property type="entry name" value="CYP107-like"/>
    <property type="match status" value="1"/>
</dbReference>
<gene>
    <name evidence="3" type="ORF">ACFPM7_19230</name>
</gene>
<sequence length="403" mass="44375">MSISDRPAALHIEPDFMQDPYSLYAALRESAPVRRVEMPSHFYGWLVTRYADVRTALADPSVSKDFDGAVKLAERHRSEGVEPGEFAAELAAHMLNTDPPDHTRLRKLVNRAFTVRRVESLRPRIQQITTDLLDTMSGDVDLLSALAFPLPMTVICEVLGVPDGDRDDFRRWSATLLSAAPPEEMRAAGESMVAYLLHLITAKRANPADDLLTALIQASEDNDRLTEPELISMAFLLLVAGHETTVNLIGNGVLALLTHPDQLAALRADPSLLPSAVEEFLRYDSPVNLATLRYTTQPLTLGDNTIPEGEFLLISLGSANRDPARFPAADSLDITRSHSSHMAFGHGIHYCVGAPLARMEAETAIGYLLARFPNLHLSVAPTDLRYRHSPLLRGLEELPVRLA</sequence>
<comment type="caution">
    <text evidence="3">The sequence shown here is derived from an EMBL/GenBank/DDBJ whole genome shotgun (WGS) entry which is preliminary data.</text>
</comment>
<dbReference type="InterPro" id="IPR001128">
    <property type="entry name" value="Cyt_P450"/>
</dbReference>
<evidence type="ECO:0000313" key="3">
    <source>
        <dbReference type="EMBL" id="MFC5289189.1"/>
    </source>
</evidence>
<name>A0ABW0ESS5_9PSEU</name>
<dbReference type="RefSeq" id="WP_378249038.1">
    <property type="nucleotide sequence ID" value="NZ_JBHSKF010000010.1"/>
</dbReference>
<dbReference type="Gene3D" id="1.10.630.10">
    <property type="entry name" value="Cytochrome P450"/>
    <property type="match status" value="1"/>
</dbReference>
<dbReference type="PROSITE" id="PS00086">
    <property type="entry name" value="CYTOCHROME_P450"/>
    <property type="match status" value="1"/>
</dbReference>
<dbReference type="Pfam" id="PF00067">
    <property type="entry name" value="p450"/>
    <property type="match status" value="1"/>
</dbReference>
<organism evidence="3 4">
    <name type="scientific">Actinokineospora guangxiensis</name>
    <dbReference type="NCBI Taxonomy" id="1490288"/>
    <lineage>
        <taxon>Bacteria</taxon>
        <taxon>Bacillati</taxon>
        <taxon>Actinomycetota</taxon>
        <taxon>Actinomycetes</taxon>
        <taxon>Pseudonocardiales</taxon>
        <taxon>Pseudonocardiaceae</taxon>
        <taxon>Actinokineospora</taxon>
    </lineage>
</organism>
<protein>
    <submittedName>
        <fullName evidence="3">Cytochrome P450</fullName>
    </submittedName>
</protein>
<dbReference type="Proteomes" id="UP001596157">
    <property type="component" value="Unassembled WGS sequence"/>
</dbReference>
<dbReference type="PRINTS" id="PR00359">
    <property type="entry name" value="BP450"/>
</dbReference>
<evidence type="ECO:0000256" key="1">
    <source>
        <dbReference type="ARBA" id="ARBA00010617"/>
    </source>
</evidence>
<dbReference type="EMBL" id="JBHSKF010000010">
    <property type="protein sequence ID" value="MFC5289189.1"/>
    <property type="molecule type" value="Genomic_DNA"/>
</dbReference>
<keyword evidence="4" id="KW-1185">Reference proteome</keyword>
<keyword evidence="2" id="KW-0349">Heme</keyword>
<keyword evidence="2" id="KW-0479">Metal-binding</keyword>
<keyword evidence="2" id="KW-0408">Iron</keyword>
<proteinExistence type="inferred from homology"/>
<keyword evidence="2" id="KW-0560">Oxidoreductase</keyword>
<evidence type="ECO:0000313" key="4">
    <source>
        <dbReference type="Proteomes" id="UP001596157"/>
    </source>
</evidence>
<accession>A0ABW0ESS5</accession>
<comment type="similarity">
    <text evidence="1 2">Belongs to the cytochrome P450 family.</text>
</comment>
<dbReference type="PANTHER" id="PTHR46696">
    <property type="entry name" value="P450, PUTATIVE (EUROFUNG)-RELATED"/>
    <property type="match status" value="1"/>
</dbReference>
<dbReference type="InterPro" id="IPR017972">
    <property type="entry name" value="Cyt_P450_CS"/>
</dbReference>
<dbReference type="PANTHER" id="PTHR46696:SF1">
    <property type="entry name" value="CYTOCHROME P450 YJIB-RELATED"/>
    <property type="match status" value="1"/>
</dbReference>
<dbReference type="InterPro" id="IPR002397">
    <property type="entry name" value="Cyt_P450_B"/>
</dbReference>
<reference evidence="4" key="1">
    <citation type="journal article" date="2019" name="Int. J. Syst. Evol. Microbiol.">
        <title>The Global Catalogue of Microorganisms (GCM) 10K type strain sequencing project: providing services to taxonomists for standard genome sequencing and annotation.</title>
        <authorList>
            <consortium name="The Broad Institute Genomics Platform"/>
            <consortium name="The Broad Institute Genome Sequencing Center for Infectious Disease"/>
            <person name="Wu L."/>
            <person name="Ma J."/>
        </authorList>
    </citation>
    <scope>NUCLEOTIDE SEQUENCE [LARGE SCALE GENOMIC DNA]</scope>
    <source>
        <strain evidence="4">CCUG 59778</strain>
    </source>
</reference>
<dbReference type="SUPFAM" id="SSF48264">
    <property type="entry name" value="Cytochrome P450"/>
    <property type="match status" value="1"/>
</dbReference>
<evidence type="ECO:0000256" key="2">
    <source>
        <dbReference type="RuleBase" id="RU000461"/>
    </source>
</evidence>
<dbReference type="InterPro" id="IPR036396">
    <property type="entry name" value="Cyt_P450_sf"/>
</dbReference>
<keyword evidence="2" id="KW-0503">Monooxygenase</keyword>